<dbReference type="Proteomes" id="UP000757900">
    <property type="component" value="Unassembled WGS sequence"/>
</dbReference>
<proteinExistence type="predicted"/>
<evidence type="ECO:0000313" key="1">
    <source>
        <dbReference type="EMBL" id="MBF0934748.1"/>
    </source>
</evidence>
<sequence length="230" mass="26358">MNQVSHYLPITALQVPDYYFDIHLPSWEEVARVFIHQVAKQAYPELDQPEANLTDEQVAALGLQGVSNLTDLKHYAMDLFRQSQIQTRFYQHILPFLASYIAETAQYVLDAEDMATVVYSQLKEMNQEDPQLDQDALRESLEEDYIFRLVAGQWYADQGGGLTELDYDAYIVSSAVNQGADEIALRERFSYPDFQVMMPTLAYTEALFQHFLPRFRFVIAPANQEGGQPA</sequence>
<gene>
    <name evidence="1" type="ORF">HXK00_03770</name>
</gene>
<dbReference type="EMBL" id="JABZFV010000061">
    <property type="protein sequence ID" value="MBF0934748.1"/>
    <property type="molecule type" value="Genomic_DNA"/>
</dbReference>
<name>A0A929MQ03_ABIDE</name>
<dbReference type="RefSeq" id="WP_070756180.1">
    <property type="nucleotide sequence ID" value="NZ_CAUPYR010000002.1"/>
</dbReference>
<evidence type="ECO:0000313" key="2">
    <source>
        <dbReference type="Proteomes" id="UP000757900"/>
    </source>
</evidence>
<protein>
    <submittedName>
        <fullName evidence="1">Uncharacterized protein</fullName>
    </submittedName>
</protein>
<organism evidence="1 2">
    <name type="scientific">Abiotrophia defectiva</name>
    <name type="common">Streptococcus defectivus</name>
    <dbReference type="NCBI Taxonomy" id="46125"/>
    <lineage>
        <taxon>Bacteria</taxon>
        <taxon>Bacillati</taxon>
        <taxon>Bacillota</taxon>
        <taxon>Bacilli</taxon>
        <taxon>Lactobacillales</taxon>
        <taxon>Aerococcaceae</taxon>
        <taxon>Abiotrophia</taxon>
    </lineage>
</organism>
<accession>A0A929MQ03</accession>
<reference evidence="1" key="1">
    <citation type="submission" date="2020-04" db="EMBL/GenBank/DDBJ databases">
        <title>Deep metagenomics examines the oral microbiome during advanced dental caries in children, revealing novel taxa and co-occurrences with host molecules.</title>
        <authorList>
            <person name="Baker J.L."/>
            <person name="Morton J.T."/>
            <person name="Dinis M."/>
            <person name="Alvarez R."/>
            <person name="Tran N.C."/>
            <person name="Knight R."/>
            <person name="Edlund A."/>
        </authorList>
    </citation>
    <scope>NUCLEOTIDE SEQUENCE</scope>
    <source>
        <strain evidence="1">JCVI_23_bin.16</strain>
    </source>
</reference>
<comment type="caution">
    <text evidence="1">The sequence shown here is derived from an EMBL/GenBank/DDBJ whole genome shotgun (WGS) entry which is preliminary data.</text>
</comment>
<dbReference type="AlphaFoldDB" id="A0A929MQ03"/>